<protein>
    <submittedName>
        <fullName evidence="2">Ubiquinone/menaquinone biosynthesis C-methylase UbiE</fullName>
    </submittedName>
</protein>
<dbReference type="SUPFAM" id="SSF53335">
    <property type="entry name" value="S-adenosyl-L-methionine-dependent methyltransferases"/>
    <property type="match status" value="1"/>
</dbReference>
<gene>
    <name evidence="2" type="ORF">EV383_2906</name>
</gene>
<dbReference type="Pfam" id="PF13649">
    <property type="entry name" value="Methyltransf_25"/>
    <property type="match status" value="1"/>
</dbReference>
<dbReference type="InterPro" id="IPR041698">
    <property type="entry name" value="Methyltransf_25"/>
</dbReference>
<dbReference type="Proteomes" id="UP000291591">
    <property type="component" value="Unassembled WGS sequence"/>
</dbReference>
<dbReference type="GO" id="GO:0008168">
    <property type="term" value="F:methyltransferase activity"/>
    <property type="evidence" value="ECO:0007669"/>
    <property type="project" value="UniProtKB-KW"/>
</dbReference>
<comment type="caution">
    <text evidence="2">The sequence shown here is derived from an EMBL/GenBank/DDBJ whole genome shotgun (WGS) entry which is preliminary data.</text>
</comment>
<dbReference type="RefSeq" id="WP_130290391.1">
    <property type="nucleotide sequence ID" value="NZ_SHKL01000001.1"/>
</dbReference>
<dbReference type="AlphaFoldDB" id="A0A4Q7UY70"/>
<accession>A0A4Q7UY70</accession>
<feature type="domain" description="Methyltransferase" evidence="1">
    <location>
        <begin position="52"/>
        <end position="144"/>
    </location>
</feature>
<dbReference type="EMBL" id="SHKL01000001">
    <property type="protein sequence ID" value="RZT86018.1"/>
    <property type="molecule type" value="Genomic_DNA"/>
</dbReference>
<dbReference type="PANTHER" id="PTHR43591:SF24">
    <property type="entry name" value="2-METHOXY-6-POLYPRENYL-1,4-BENZOQUINOL METHYLASE, MITOCHONDRIAL"/>
    <property type="match status" value="1"/>
</dbReference>
<keyword evidence="2" id="KW-0808">Transferase</keyword>
<reference evidence="2 3" key="1">
    <citation type="submission" date="2019-02" db="EMBL/GenBank/DDBJ databases">
        <title>Sequencing the genomes of 1000 actinobacteria strains.</title>
        <authorList>
            <person name="Klenk H.-P."/>
        </authorList>
    </citation>
    <scope>NUCLEOTIDE SEQUENCE [LARGE SCALE GENOMIC DNA]</scope>
    <source>
        <strain evidence="2 3">DSM 45779</strain>
    </source>
</reference>
<dbReference type="PANTHER" id="PTHR43591">
    <property type="entry name" value="METHYLTRANSFERASE"/>
    <property type="match status" value="1"/>
</dbReference>
<dbReference type="GO" id="GO:0032259">
    <property type="term" value="P:methylation"/>
    <property type="evidence" value="ECO:0007669"/>
    <property type="project" value="UniProtKB-KW"/>
</dbReference>
<evidence type="ECO:0000313" key="2">
    <source>
        <dbReference type="EMBL" id="RZT86018.1"/>
    </source>
</evidence>
<dbReference type="Gene3D" id="3.40.50.150">
    <property type="entry name" value="Vaccinia Virus protein VP39"/>
    <property type="match status" value="1"/>
</dbReference>
<sequence length="276" mass="28564">MSTPTDPAVPRAGVGDAFDSAVAGFATWTPLLWDPVGAATVDAAGPRPADRVLDACCGNGSAAIPAAHAVGPEGLVDAVDLSANLLAAGRERSTTMPWLRFHHADAATWPGTGYDVLTCVFGVFFLPDPDAGTRHLVAGVRPGGRAAVTVWARGSVDPLIVPFLTAVGRERPLPPPGPLQRTSEQLADPGRFARWLGETGLVDVDVVTHRADVPVDPDLCWALVTGSATAGLLLGLDDPAVARVRDAYREAVAGVEVFRVAASIGTGRRATSDRTG</sequence>
<evidence type="ECO:0000259" key="1">
    <source>
        <dbReference type="Pfam" id="PF13649"/>
    </source>
</evidence>
<dbReference type="OrthoDB" id="7032234at2"/>
<evidence type="ECO:0000313" key="3">
    <source>
        <dbReference type="Proteomes" id="UP000291591"/>
    </source>
</evidence>
<organism evidence="2 3">
    <name type="scientific">Pseudonocardia sediminis</name>
    <dbReference type="NCBI Taxonomy" id="1397368"/>
    <lineage>
        <taxon>Bacteria</taxon>
        <taxon>Bacillati</taxon>
        <taxon>Actinomycetota</taxon>
        <taxon>Actinomycetes</taxon>
        <taxon>Pseudonocardiales</taxon>
        <taxon>Pseudonocardiaceae</taxon>
        <taxon>Pseudonocardia</taxon>
    </lineage>
</organism>
<proteinExistence type="predicted"/>
<keyword evidence="2" id="KW-0830">Ubiquinone</keyword>
<keyword evidence="3" id="KW-1185">Reference proteome</keyword>
<dbReference type="InterPro" id="IPR029063">
    <property type="entry name" value="SAM-dependent_MTases_sf"/>
</dbReference>
<name>A0A4Q7UY70_PSEST</name>
<keyword evidence="2" id="KW-0489">Methyltransferase</keyword>
<dbReference type="CDD" id="cd02440">
    <property type="entry name" value="AdoMet_MTases"/>
    <property type="match status" value="1"/>
</dbReference>